<dbReference type="RefSeq" id="WP_308350749.1">
    <property type="nucleotide sequence ID" value="NZ_CP129971.1"/>
</dbReference>
<gene>
    <name evidence="3" type="ORF">QYS49_33955</name>
</gene>
<name>A0AA51RBR4_9BACT</name>
<dbReference type="EMBL" id="CP129971">
    <property type="protein sequence ID" value="WMN12571.1"/>
    <property type="molecule type" value="Genomic_DNA"/>
</dbReference>
<dbReference type="PANTHER" id="PTHR43008:SF4">
    <property type="entry name" value="CHAIN DEHYDROGENASE, PUTATIVE (AFU_ORTHOLOGUE AFUA_4G08710)-RELATED"/>
    <property type="match status" value="1"/>
</dbReference>
<dbReference type="Proteomes" id="UP001230496">
    <property type="component" value="Chromosome"/>
</dbReference>
<evidence type="ECO:0000313" key="4">
    <source>
        <dbReference type="Proteomes" id="UP001230496"/>
    </source>
</evidence>
<keyword evidence="4" id="KW-1185">Reference proteome</keyword>
<proteinExistence type="inferred from homology"/>
<accession>A0AA51RBR4</accession>
<dbReference type="InterPro" id="IPR002347">
    <property type="entry name" value="SDR_fam"/>
</dbReference>
<dbReference type="AlphaFoldDB" id="A0AA51RBR4"/>
<evidence type="ECO:0000256" key="1">
    <source>
        <dbReference type="ARBA" id="ARBA00006484"/>
    </source>
</evidence>
<evidence type="ECO:0000256" key="2">
    <source>
        <dbReference type="ARBA" id="ARBA00023002"/>
    </source>
</evidence>
<keyword evidence="2" id="KW-0560">Oxidoreductase</keyword>
<dbReference type="GO" id="GO:0050664">
    <property type="term" value="F:oxidoreductase activity, acting on NAD(P)H, oxygen as acceptor"/>
    <property type="evidence" value="ECO:0007669"/>
    <property type="project" value="TreeGrafter"/>
</dbReference>
<organism evidence="3 4">
    <name type="scientific">Marivirga salinarum</name>
    <dbReference type="NCBI Taxonomy" id="3059078"/>
    <lineage>
        <taxon>Bacteria</taxon>
        <taxon>Pseudomonadati</taxon>
        <taxon>Bacteroidota</taxon>
        <taxon>Cytophagia</taxon>
        <taxon>Cytophagales</taxon>
        <taxon>Marivirgaceae</taxon>
        <taxon>Marivirga</taxon>
    </lineage>
</organism>
<comment type="similarity">
    <text evidence="1">Belongs to the short-chain dehydrogenases/reductases (SDR) family.</text>
</comment>
<evidence type="ECO:0000313" key="3">
    <source>
        <dbReference type="EMBL" id="WMN12571.1"/>
    </source>
</evidence>
<dbReference type="SUPFAM" id="SSF51735">
    <property type="entry name" value="NAD(P)-binding Rossmann-fold domains"/>
    <property type="match status" value="1"/>
</dbReference>
<reference evidence="3 4" key="1">
    <citation type="submission" date="2023-08" db="EMBL/GenBank/DDBJ databases">
        <title>Comparative genomics and taxonomic characterization of three novel marine species of genus Marivirga.</title>
        <authorList>
            <person name="Muhammad N."/>
            <person name="Kim S.-G."/>
        </authorList>
    </citation>
    <scope>NUCLEOTIDE SEQUENCE [LARGE SCALE GENOMIC DNA]</scope>
    <source>
        <strain evidence="3 4">BDSF4-3</strain>
    </source>
</reference>
<dbReference type="Gene3D" id="3.40.50.720">
    <property type="entry name" value="NAD(P)-binding Rossmann-like Domain"/>
    <property type="match status" value="1"/>
</dbReference>
<dbReference type="PANTHER" id="PTHR43008">
    <property type="entry name" value="BENZIL REDUCTASE"/>
    <property type="match status" value="1"/>
</dbReference>
<dbReference type="InterPro" id="IPR036291">
    <property type="entry name" value="NAD(P)-bd_dom_sf"/>
</dbReference>
<dbReference type="KEGG" id="msaa:QYS49_33955"/>
<dbReference type="Pfam" id="PF00106">
    <property type="entry name" value="adh_short"/>
    <property type="match status" value="1"/>
</dbReference>
<sequence length="223" mass="24075">MKNILVSGADGNLGSAVVNKLKSEGNKIFGLFGDKENAKNSEDDFQKLSIDLTNPKAASDAVEKASSAFGEINGAVLTVGGYAGGGIKDVTIDDIHFQIKLNFDTAFNLVKPLMEKMPKGSQIFLIGAKPVLSANDLKNVVSYGLAKQLVFSLADIINADYSEHQISAHVIVPSIIDTPPNREAMSDMDFSDWVKPEQIADSILHYLKHPELREGVIKAFGKI</sequence>
<protein>
    <submittedName>
        <fullName evidence="3">SDR family NAD(P)-dependent oxidoreductase</fullName>
    </submittedName>
</protein>